<evidence type="ECO:0000313" key="4">
    <source>
        <dbReference type="Proteomes" id="UP001567538"/>
    </source>
</evidence>
<organism evidence="3 4">
    <name type="scientific">Salvia divinorum</name>
    <name type="common">Maria pastora</name>
    <name type="synonym">Diviner's sage</name>
    <dbReference type="NCBI Taxonomy" id="28513"/>
    <lineage>
        <taxon>Eukaryota</taxon>
        <taxon>Viridiplantae</taxon>
        <taxon>Streptophyta</taxon>
        <taxon>Embryophyta</taxon>
        <taxon>Tracheophyta</taxon>
        <taxon>Spermatophyta</taxon>
        <taxon>Magnoliopsida</taxon>
        <taxon>eudicotyledons</taxon>
        <taxon>Gunneridae</taxon>
        <taxon>Pentapetalae</taxon>
        <taxon>asterids</taxon>
        <taxon>lamiids</taxon>
        <taxon>Lamiales</taxon>
        <taxon>Lamiaceae</taxon>
        <taxon>Nepetoideae</taxon>
        <taxon>Mentheae</taxon>
        <taxon>Salviinae</taxon>
        <taxon>Salvia</taxon>
        <taxon>Salvia subgen. Calosphace</taxon>
    </lineage>
</organism>
<reference evidence="3 4" key="1">
    <citation type="submission" date="2024-06" db="EMBL/GenBank/DDBJ databases">
        <title>A chromosome level genome sequence of Diviner's sage (Salvia divinorum).</title>
        <authorList>
            <person name="Ford S.A."/>
            <person name="Ro D.-K."/>
            <person name="Ness R.W."/>
            <person name="Phillips M.A."/>
        </authorList>
    </citation>
    <scope>NUCLEOTIDE SEQUENCE [LARGE SCALE GENOMIC DNA]</scope>
    <source>
        <strain evidence="3">SAF-2024a</strain>
        <tissue evidence="3">Leaf</tissue>
    </source>
</reference>
<proteinExistence type="predicted"/>
<dbReference type="Proteomes" id="UP001567538">
    <property type="component" value="Unassembled WGS sequence"/>
</dbReference>
<sequence length="115" mass="12597">MFHPLIPVFSLYCLQIFISFPLHCIHLIITAVNLGWVKQSINPSINNVTDHECNTAPPIPPTLSASPTTPSSWFPTLATHSKTSCNTCSVPPPSSPCRATLNKPPPWPKTSRKPL</sequence>
<dbReference type="AlphaFoldDB" id="A0ABD1FMX8"/>
<keyword evidence="2" id="KW-0472">Membrane</keyword>
<evidence type="ECO:0000256" key="2">
    <source>
        <dbReference type="SAM" id="Phobius"/>
    </source>
</evidence>
<keyword evidence="4" id="KW-1185">Reference proteome</keyword>
<name>A0ABD1FMX8_SALDI</name>
<evidence type="ECO:0000313" key="3">
    <source>
        <dbReference type="EMBL" id="KAL1533206.1"/>
    </source>
</evidence>
<accession>A0ABD1FMX8</accession>
<comment type="caution">
    <text evidence="3">The sequence shown here is derived from an EMBL/GenBank/DDBJ whole genome shotgun (WGS) entry which is preliminary data.</text>
</comment>
<feature type="region of interest" description="Disordered" evidence="1">
    <location>
        <begin position="90"/>
        <end position="115"/>
    </location>
</feature>
<keyword evidence="2" id="KW-1133">Transmembrane helix</keyword>
<evidence type="ECO:0000256" key="1">
    <source>
        <dbReference type="SAM" id="MobiDB-lite"/>
    </source>
</evidence>
<gene>
    <name evidence="3" type="ORF">AAHA92_33124</name>
</gene>
<protein>
    <submittedName>
        <fullName evidence="3">Uncharacterized protein</fullName>
    </submittedName>
</protein>
<keyword evidence="2" id="KW-0812">Transmembrane</keyword>
<dbReference type="EMBL" id="JBEAFC010000014">
    <property type="protein sequence ID" value="KAL1533206.1"/>
    <property type="molecule type" value="Genomic_DNA"/>
</dbReference>
<feature type="transmembrane region" description="Helical" evidence="2">
    <location>
        <begin position="6"/>
        <end position="29"/>
    </location>
</feature>